<protein>
    <recommendedName>
        <fullName evidence="2">Single-stranded-DNA-specific exonuclease RecJ</fullName>
    </recommendedName>
</protein>
<dbReference type="RefSeq" id="WP_200341058.1">
    <property type="nucleotide sequence ID" value="NZ_NRRL01000029.1"/>
</dbReference>
<dbReference type="GO" id="GO:0004527">
    <property type="term" value="F:exonuclease activity"/>
    <property type="evidence" value="ECO:0007669"/>
    <property type="project" value="UniProtKB-KW"/>
</dbReference>
<comment type="caution">
    <text evidence="10">The sequence shown here is derived from an EMBL/GenBank/DDBJ whole genome shotgun (WGS) entry which is preliminary data.</text>
</comment>
<dbReference type="Pfam" id="PF17768">
    <property type="entry name" value="RecJ_OB"/>
    <property type="match status" value="1"/>
</dbReference>
<reference evidence="10 11" key="1">
    <citation type="journal article" date="2020" name="Microorganisms">
        <title>Osmotic Adaptation and Compatible Solute Biosynthesis of Phototrophic Bacteria as Revealed from Genome Analyses.</title>
        <authorList>
            <person name="Imhoff J.F."/>
            <person name="Rahn T."/>
            <person name="Kunzel S."/>
            <person name="Keller A."/>
            <person name="Neulinger S.C."/>
        </authorList>
    </citation>
    <scope>NUCLEOTIDE SEQUENCE [LARGE SCALE GENOMIC DNA]</scope>
    <source>
        <strain evidence="10 11">DSM 9895</strain>
    </source>
</reference>
<dbReference type="InterPro" id="IPR041122">
    <property type="entry name" value="RecJ_OB"/>
</dbReference>
<evidence type="ECO:0000259" key="7">
    <source>
        <dbReference type="Pfam" id="PF01368"/>
    </source>
</evidence>
<feature type="domain" description="RecJ OB" evidence="9">
    <location>
        <begin position="490"/>
        <end position="598"/>
    </location>
</feature>
<dbReference type="Pfam" id="PF01368">
    <property type="entry name" value="DHH"/>
    <property type="match status" value="1"/>
</dbReference>
<name>A0ABS1DE92_9PROT</name>
<dbReference type="InterPro" id="IPR001667">
    <property type="entry name" value="DDH_dom"/>
</dbReference>
<keyword evidence="4" id="KW-0378">Hydrolase</keyword>
<evidence type="ECO:0000256" key="6">
    <source>
        <dbReference type="SAM" id="Coils"/>
    </source>
</evidence>
<dbReference type="InterPro" id="IPR051673">
    <property type="entry name" value="SSDNA_exonuclease_RecJ"/>
</dbReference>
<accession>A0ABS1DE92</accession>
<dbReference type="PANTHER" id="PTHR30255:SF2">
    <property type="entry name" value="SINGLE-STRANDED-DNA-SPECIFIC EXONUCLEASE RECJ"/>
    <property type="match status" value="1"/>
</dbReference>
<gene>
    <name evidence="10" type="primary">recJ</name>
    <name evidence="10" type="ORF">CKO28_11935</name>
</gene>
<evidence type="ECO:0000256" key="2">
    <source>
        <dbReference type="ARBA" id="ARBA00019841"/>
    </source>
</evidence>
<dbReference type="NCBIfam" id="TIGR00644">
    <property type="entry name" value="recJ"/>
    <property type="match status" value="1"/>
</dbReference>
<dbReference type="InterPro" id="IPR004610">
    <property type="entry name" value="RecJ"/>
</dbReference>
<dbReference type="InterPro" id="IPR003156">
    <property type="entry name" value="DHHA1_dom"/>
</dbReference>
<evidence type="ECO:0000313" key="10">
    <source>
        <dbReference type="EMBL" id="MBK1668739.1"/>
    </source>
</evidence>
<comment type="similarity">
    <text evidence="1">Belongs to the RecJ family.</text>
</comment>
<dbReference type="Gene3D" id="3.10.310.30">
    <property type="match status" value="1"/>
</dbReference>
<evidence type="ECO:0000313" key="11">
    <source>
        <dbReference type="Proteomes" id="UP001296873"/>
    </source>
</evidence>
<keyword evidence="11" id="KW-1185">Reference proteome</keyword>
<dbReference type="Proteomes" id="UP001296873">
    <property type="component" value="Unassembled WGS sequence"/>
</dbReference>
<dbReference type="Pfam" id="PF02272">
    <property type="entry name" value="DHHA1"/>
    <property type="match status" value="1"/>
</dbReference>
<sequence length="605" mass="63876">MAPSSSAAVQAEAARPGFLGVERSLSGKRWEARLSEDRLARMLAQRLNLPEVVGRVMAGRGVGLDGAQAYLNPSLKTDLPNPDRFQDMSRAAERIADAVQDGEPIAVLADYDVDGATSAALLRRFLRALGADCRIYIPDRIEEGYGPNPGAFDTLAAEGYPFVVTLDCGTTAYAALEHAAADGQEVVVIDHHTAEPQLPPCHALVNPNRLDDDSGCGQLAAVGVTFLLAVAVNRTLRARGYYTDAVREPDLRRWLDLVALGTVCDVVPLTGVNRALVASGLKVLQQRRNVGLSALADAARLEEAPGPFHLGFVLGPRVNAGGRIGRADLGAELLSTDMPGRAKQLAEQLEQLNRDRRELEQQVLDEARQQVAAAPPADGLVFAAGHGWHPGVIGIVASRLMEAYDRPSLVIALDDHGQGKGSGRSVRGVDLGGAVIAARQAGHLSAGGGHPMAAGLSVDAAKLADARAFLEARLGRALAASGYVPSLGFDGAVNPGGATLDLLRQLDKLGPYGTGNAEPRFAVPNARIHGAQVVGEDHVRCHLEGADGHRLKAIAFRARDTDLGKALLDDRGVRLHVAGKLRLDQWGERERVQLIIDDAAHAGGG</sequence>
<evidence type="ECO:0000256" key="4">
    <source>
        <dbReference type="ARBA" id="ARBA00022801"/>
    </source>
</evidence>
<keyword evidence="6" id="KW-0175">Coiled coil</keyword>
<evidence type="ECO:0000256" key="3">
    <source>
        <dbReference type="ARBA" id="ARBA00022722"/>
    </source>
</evidence>
<feature type="domain" description="DDH" evidence="7">
    <location>
        <begin position="105"/>
        <end position="262"/>
    </location>
</feature>
<evidence type="ECO:0000256" key="1">
    <source>
        <dbReference type="ARBA" id="ARBA00005915"/>
    </source>
</evidence>
<proteinExistence type="inferred from homology"/>
<dbReference type="PANTHER" id="PTHR30255">
    <property type="entry name" value="SINGLE-STRANDED-DNA-SPECIFIC EXONUCLEASE RECJ"/>
    <property type="match status" value="1"/>
</dbReference>
<feature type="domain" description="DHHA1" evidence="8">
    <location>
        <begin position="381"/>
        <end position="474"/>
    </location>
</feature>
<evidence type="ECO:0000256" key="5">
    <source>
        <dbReference type="ARBA" id="ARBA00022839"/>
    </source>
</evidence>
<organism evidence="10 11">
    <name type="scientific">Rhodovibrio sodomensis</name>
    <dbReference type="NCBI Taxonomy" id="1088"/>
    <lineage>
        <taxon>Bacteria</taxon>
        <taxon>Pseudomonadati</taxon>
        <taxon>Pseudomonadota</taxon>
        <taxon>Alphaproteobacteria</taxon>
        <taxon>Rhodospirillales</taxon>
        <taxon>Rhodovibrionaceae</taxon>
        <taxon>Rhodovibrio</taxon>
    </lineage>
</organism>
<keyword evidence="3" id="KW-0540">Nuclease</keyword>
<evidence type="ECO:0000259" key="8">
    <source>
        <dbReference type="Pfam" id="PF02272"/>
    </source>
</evidence>
<dbReference type="InterPro" id="IPR038763">
    <property type="entry name" value="DHH_sf"/>
</dbReference>
<evidence type="ECO:0000259" key="9">
    <source>
        <dbReference type="Pfam" id="PF17768"/>
    </source>
</evidence>
<keyword evidence="5 10" id="KW-0269">Exonuclease</keyword>
<feature type="coiled-coil region" evidence="6">
    <location>
        <begin position="342"/>
        <end position="369"/>
    </location>
</feature>
<dbReference type="SUPFAM" id="SSF64182">
    <property type="entry name" value="DHH phosphoesterases"/>
    <property type="match status" value="1"/>
</dbReference>
<dbReference type="Gene3D" id="3.90.1640.30">
    <property type="match status" value="1"/>
</dbReference>
<dbReference type="EMBL" id="NRRL01000029">
    <property type="protein sequence ID" value="MBK1668739.1"/>
    <property type="molecule type" value="Genomic_DNA"/>
</dbReference>